<reference evidence="1 2" key="1">
    <citation type="submission" date="2023-10" db="EMBL/GenBank/DDBJ databases">
        <title>Chromosome-scale genome assembly provides insights into flower coloration mechanisms of Canna indica.</title>
        <authorList>
            <person name="Li C."/>
        </authorList>
    </citation>
    <scope>NUCLEOTIDE SEQUENCE [LARGE SCALE GENOMIC DNA]</scope>
    <source>
        <tissue evidence="1">Flower</tissue>
    </source>
</reference>
<dbReference type="Proteomes" id="UP001327560">
    <property type="component" value="Chromosome 8"/>
</dbReference>
<proteinExistence type="predicted"/>
<evidence type="ECO:0000313" key="1">
    <source>
        <dbReference type="EMBL" id="WOL15737.1"/>
    </source>
</evidence>
<keyword evidence="2" id="KW-1185">Reference proteome</keyword>
<evidence type="ECO:0000313" key="2">
    <source>
        <dbReference type="Proteomes" id="UP001327560"/>
    </source>
</evidence>
<dbReference type="AlphaFoldDB" id="A0AAQ3L2J0"/>
<dbReference type="EMBL" id="CP136897">
    <property type="protein sequence ID" value="WOL15737.1"/>
    <property type="molecule type" value="Genomic_DNA"/>
</dbReference>
<name>A0AAQ3L2J0_9LILI</name>
<gene>
    <name evidence="1" type="ORF">Cni_G24518</name>
</gene>
<sequence>MSRVRAKPPSSYLTRATTSFDISSQYFIEGSRKIVATLSKTPNVAYLDLDAVELHEESTDRGSSFRYEFGLFRKRMTTTRLSCSSLANTGGGVSFRYKFGQLALTLGMNDSSTPLMLGAGDQELGVLDLLLSDLLFHDDDGEFYPVRKIDDGNIIEDDIEAAGVPHEGITREQGRRCGAAQSSSR</sequence>
<accession>A0AAQ3L2J0</accession>
<organism evidence="1 2">
    <name type="scientific">Canna indica</name>
    <name type="common">Indian-shot</name>
    <dbReference type="NCBI Taxonomy" id="4628"/>
    <lineage>
        <taxon>Eukaryota</taxon>
        <taxon>Viridiplantae</taxon>
        <taxon>Streptophyta</taxon>
        <taxon>Embryophyta</taxon>
        <taxon>Tracheophyta</taxon>
        <taxon>Spermatophyta</taxon>
        <taxon>Magnoliopsida</taxon>
        <taxon>Liliopsida</taxon>
        <taxon>Zingiberales</taxon>
        <taxon>Cannaceae</taxon>
        <taxon>Canna</taxon>
    </lineage>
</organism>
<protein>
    <submittedName>
        <fullName evidence="1">Uncharacterized protein</fullName>
    </submittedName>
</protein>